<dbReference type="OrthoDB" id="9795583at2"/>
<organism evidence="5 6">
    <name type="scientific">Marvinbryantia formatexigens DSM 14469</name>
    <dbReference type="NCBI Taxonomy" id="478749"/>
    <lineage>
        <taxon>Bacteria</taxon>
        <taxon>Bacillati</taxon>
        <taxon>Bacillota</taxon>
        <taxon>Clostridia</taxon>
        <taxon>Lachnospirales</taxon>
        <taxon>Lachnospiraceae</taxon>
        <taxon>Marvinbryantia</taxon>
    </lineage>
</organism>
<dbReference type="SUPFAM" id="SSF46785">
    <property type="entry name" value="Winged helix' DNA-binding domain"/>
    <property type="match status" value="1"/>
</dbReference>
<dbReference type="PIRSF" id="PIRSF019455">
    <property type="entry name" value="CopR_AtkY"/>
    <property type="match status" value="1"/>
</dbReference>
<dbReference type="Gene3D" id="1.10.10.10">
    <property type="entry name" value="Winged helix-like DNA-binding domain superfamily/Winged helix DNA-binding domain"/>
    <property type="match status" value="1"/>
</dbReference>
<keyword evidence="6" id="KW-1185">Reference proteome</keyword>
<dbReference type="RefSeq" id="WP_006860483.1">
    <property type="nucleotide sequence ID" value="NZ_ACCL02000002.1"/>
</dbReference>
<dbReference type="AlphaFoldDB" id="C6LAP1"/>
<dbReference type="InterPro" id="IPR036390">
    <property type="entry name" value="WH_DNA-bd_sf"/>
</dbReference>
<evidence type="ECO:0000256" key="4">
    <source>
        <dbReference type="ARBA" id="ARBA00023163"/>
    </source>
</evidence>
<dbReference type="Pfam" id="PF03965">
    <property type="entry name" value="Penicillinase_R"/>
    <property type="match status" value="1"/>
</dbReference>
<comment type="similarity">
    <text evidence="1">Belongs to the BlaI transcriptional regulatory family.</text>
</comment>
<evidence type="ECO:0000256" key="2">
    <source>
        <dbReference type="ARBA" id="ARBA00023015"/>
    </source>
</evidence>
<accession>C6LAP1</accession>
<dbReference type="EMBL" id="ACCL02000002">
    <property type="protein sequence ID" value="EET62648.1"/>
    <property type="molecule type" value="Genomic_DNA"/>
</dbReference>
<evidence type="ECO:0000313" key="5">
    <source>
        <dbReference type="EMBL" id="EET62648.1"/>
    </source>
</evidence>
<keyword evidence="4" id="KW-0804">Transcription</keyword>
<evidence type="ECO:0000313" key="6">
    <source>
        <dbReference type="Proteomes" id="UP000005561"/>
    </source>
</evidence>
<sequence length="129" mass="15262">MDKKYGLTSTEYEIMELFWDTDGKLSFKEVMEYFNSTKNKNWKKQTISTFLKILQDKGLIASDTSGKKYQYYATCTREKHINMWVRQMMKDSFDNSMGQFLMAFSGGQKLSEKDADELREYLKKYSKGD</sequence>
<dbReference type="Proteomes" id="UP000005561">
    <property type="component" value="Unassembled WGS sequence"/>
</dbReference>
<gene>
    <name evidence="5" type="ORF">BRYFOR_05685</name>
</gene>
<dbReference type="eggNOG" id="COG3682">
    <property type="taxonomic scope" value="Bacteria"/>
</dbReference>
<protein>
    <submittedName>
        <fullName evidence="5">Transcriptional regulator, BlaI/MecI/CopY family</fullName>
    </submittedName>
</protein>
<proteinExistence type="inferred from homology"/>
<evidence type="ECO:0000256" key="3">
    <source>
        <dbReference type="ARBA" id="ARBA00023125"/>
    </source>
</evidence>
<dbReference type="InterPro" id="IPR036388">
    <property type="entry name" value="WH-like_DNA-bd_sf"/>
</dbReference>
<keyword evidence="3" id="KW-0238">DNA-binding</keyword>
<evidence type="ECO:0000256" key="1">
    <source>
        <dbReference type="ARBA" id="ARBA00011046"/>
    </source>
</evidence>
<reference evidence="5" key="1">
    <citation type="submission" date="2009-07" db="EMBL/GenBank/DDBJ databases">
        <authorList>
            <person name="Weinstock G."/>
            <person name="Sodergren E."/>
            <person name="Clifton S."/>
            <person name="Fulton L."/>
            <person name="Fulton B."/>
            <person name="Courtney L."/>
            <person name="Fronick C."/>
            <person name="Harrison M."/>
            <person name="Strong C."/>
            <person name="Farmer C."/>
            <person name="Delahaunty K."/>
            <person name="Markovic C."/>
            <person name="Hall O."/>
            <person name="Minx P."/>
            <person name="Tomlinson C."/>
            <person name="Mitreva M."/>
            <person name="Nelson J."/>
            <person name="Hou S."/>
            <person name="Wollam A."/>
            <person name="Pepin K.H."/>
            <person name="Johnson M."/>
            <person name="Bhonagiri V."/>
            <person name="Nash W.E."/>
            <person name="Warren W."/>
            <person name="Chinwalla A."/>
            <person name="Mardis E.R."/>
            <person name="Wilson R.K."/>
        </authorList>
    </citation>
    <scope>NUCLEOTIDE SEQUENCE [LARGE SCALE GENOMIC DNA]</scope>
    <source>
        <strain evidence="5">DSM 14469</strain>
    </source>
</reference>
<dbReference type="GO" id="GO:0003677">
    <property type="term" value="F:DNA binding"/>
    <property type="evidence" value="ECO:0007669"/>
    <property type="project" value="UniProtKB-KW"/>
</dbReference>
<name>C6LAP1_9FIRM</name>
<comment type="caution">
    <text evidence="5">The sequence shown here is derived from an EMBL/GenBank/DDBJ whole genome shotgun (WGS) entry which is preliminary data.</text>
</comment>
<dbReference type="Gene3D" id="1.10.4040.10">
    <property type="entry name" value="Penicillinase repressor domain"/>
    <property type="match status" value="1"/>
</dbReference>
<dbReference type="GO" id="GO:0045892">
    <property type="term" value="P:negative regulation of DNA-templated transcription"/>
    <property type="evidence" value="ECO:0007669"/>
    <property type="project" value="InterPro"/>
</dbReference>
<keyword evidence="2" id="KW-0805">Transcription regulation</keyword>
<dbReference type="STRING" id="168384.SAMN05660368_02848"/>
<dbReference type="InterPro" id="IPR005650">
    <property type="entry name" value="BlaI_family"/>
</dbReference>